<feature type="chain" id="PRO_5045846041" description="Peptidase" evidence="1">
    <location>
        <begin position="21"/>
        <end position="274"/>
    </location>
</feature>
<protein>
    <recommendedName>
        <fullName evidence="4">Peptidase</fullName>
    </recommendedName>
</protein>
<accession>A0ABV0C5U3</accession>
<reference evidence="2 3" key="1">
    <citation type="submission" date="2024-04" db="EMBL/GenBank/DDBJ databases">
        <title>WGS of bacteria from Torrens River.</title>
        <authorList>
            <person name="Wyrsch E.R."/>
            <person name="Drigo B."/>
        </authorList>
    </citation>
    <scope>NUCLEOTIDE SEQUENCE [LARGE SCALE GENOMIC DNA]</scope>
    <source>
        <strain evidence="2 3">TWI153</strain>
    </source>
</reference>
<keyword evidence="1" id="KW-0732">Signal</keyword>
<evidence type="ECO:0008006" key="4">
    <source>
        <dbReference type="Google" id="ProtNLM"/>
    </source>
</evidence>
<dbReference type="Proteomes" id="UP001400166">
    <property type="component" value="Unassembled WGS sequence"/>
</dbReference>
<comment type="caution">
    <text evidence="2">The sequence shown here is derived from an EMBL/GenBank/DDBJ whole genome shotgun (WGS) entry which is preliminary data.</text>
</comment>
<name>A0ABV0C5U3_9GAMM</name>
<feature type="signal peptide" evidence="1">
    <location>
        <begin position="1"/>
        <end position="20"/>
    </location>
</feature>
<organism evidence="2 3">
    <name type="scientific">Stenotrophomonas hibiscicola</name>
    <dbReference type="NCBI Taxonomy" id="86189"/>
    <lineage>
        <taxon>Bacteria</taxon>
        <taxon>Pseudomonadati</taxon>
        <taxon>Pseudomonadota</taxon>
        <taxon>Gammaproteobacteria</taxon>
        <taxon>Lysobacterales</taxon>
        <taxon>Lysobacteraceae</taxon>
        <taxon>Stenotrophomonas</taxon>
        <taxon>Stenotrophomonas maltophilia group</taxon>
    </lineage>
</organism>
<keyword evidence="3" id="KW-1185">Reference proteome</keyword>
<evidence type="ECO:0000313" key="2">
    <source>
        <dbReference type="EMBL" id="MEN5389613.1"/>
    </source>
</evidence>
<dbReference type="PROSITE" id="PS51257">
    <property type="entry name" value="PROKAR_LIPOPROTEIN"/>
    <property type="match status" value="1"/>
</dbReference>
<gene>
    <name evidence="2" type="ORF">ABE587_07215</name>
</gene>
<dbReference type="RefSeq" id="WP_346469545.1">
    <property type="nucleotide sequence ID" value="NZ_JBDJOF010000010.1"/>
</dbReference>
<sequence>MRTIAIFLVGVCTIVLSGCATTTLPNGVASAGYTEVVSVPLGPLRYFHTTSVLPGKNAVGATTLVRCTNTARTINLQIANGLALDAADVCARVDAAAAASESWIPAASNRYRILLMPEGTAGAIRTRSLGLFATGRQLAFVAPVYSNQHKTFANLVDLVAHESFHALGHAEKNPRGQDERSAYYAGLCAQLRINGLIAEEDLPGAPLASGDQAVRYSSQEAYRVRLETYPLLADGGIRLGASSGDLMLDRCQQIRSEVVGLQSSSLVPPRGLLP</sequence>
<evidence type="ECO:0000256" key="1">
    <source>
        <dbReference type="SAM" id="SignalP"/>
    </source>
</evidence>
<evidence type="ECO:0000313" key="3">
    <source>
        <dbReference type="Proteomes" id="UP001400166"/>
    </source>
</evidence>
<proteinExistence type="predicted"/>
<dbReference type="EMBL" id="JBDJOF010000010">
    <property type="protein sequence ID" value="MEN5389613.1"/>
    <property type="molecule type" value="Genomic_DNA"/>
</dbReference>